<dbReference type="InterPro" id="IPR036526">
    <property type="entry name" value="C-N_Hydrolase_sf"/>
</dbReference>
<dbReference type="AlphaFoldDB" id="A0A1D2ADS7"/>
<dbReference type="GO" id="GO:0006528">
    <property type="term" value="P:asparagine metabolic process"/>
    <property type="evidence" value="ECO:0007669"/>
    <property type="project" value="TreeGrafter"/>
</dbReference>
<proteinExistence type="inferred from homology"/>
<comment type="similarity">
    <text evidence="1">Belongs to the carbon-nitrogen hydrolase superfamily. NIT1/NIT2 family.</text>
</comment>
<dbReference type="InterPro" id="IPR001110">
    <property type="entry name" value="UPF0012_CS"/>
</dbReference>
<protein>
    <recommendedName>
        <fullName evidence="3">CN hydrolase domain-containing protein</fullName>
    </recommendedName>
</protein>
<dbReference type="EMBL" id="GDKF01001290">
    <property type="protein sequence ID" value="JAT77332.1"/>
    <property type="molecule type" value="Transcribed_RNA"/>
</dbReference>
<name>A0A1D2ADS7_AUXPR</name>
<dbReference type="FunFam" id="3.60.110.10:FF:000002">
    <property type="entry name" value="Nitrilase family member 2"/>
    <property type="match status" value="1"/>
</dbReference>
<accession>A0A1D2ADS7</accession>
<dbReference type="GO" id="GO:0050152">
    <property type="term" value="F:omega-amidase activity"/>
    <property type="evidence" value="ECO:0007669"/>
    <property type="project" value="TreeGrafter"/>
</dbReference>
<dbReference type="PROSITE" id="PS50263">
    <property type="entry name" value="CN_HYDROLASE"/>
    <property type="match status" value="1"/>
</dbReference>
<dbReference type="PROSITE" id="PS01227">
    <property type="entry name" value="UPF0012"/>
    <property type="match status" value="1"/>
</dbReference>
<keyword evidence="2" id="KW-0378">Hydrolase</keyword>
<evidence type="ECO:0000256" key="1">
    <source>
        <dbReference type="ARBA" id="ARBA00010613"/>
    </source>
</evidence>
<reference evidence="4" key="1">
    <citation type="submission" date="2015-08" db="EMBL/GenBank/DDBJ databases">
        <authorList>
            <person name="Babu N.S."/>
            <person name="Beckwith C.J."/>
            <person name="Beseler K.G."/>
            <person name="Brison A."/>
            <person name="Carone J.V."/>
            <person name="Caskin T.P."/>
            <person name="Diamond M."/>
            <person name="Durham M.E."/>
            <person name="Foxe J.M."/>
            <person name="Go M."/>
            <person name="Henderson B.A."/>
            <person name="Jones I.B."/>
            <person name="McGettigan J.A."/>
            <person name="Micheletti S.J."/>
            <person name="Nasrallah M.E."/>
            <person name="Ortiz D."/>
            <person name="Piller C.R."/>
            <person name="Privatt S.R."/>
            <person name="Schneider S.L."/>
            <person name="Sharp S."/>
            <person name="Smith T.C."/>
            <person name="Stanton J.D."/>
            <person name="Ullery H.E."/>
            <person name="Wilson R.J."/>
            <person name="Serrano M.G."/>
            <person name="Buck G."/>
            <person name="Lee V."/>
            <person name="Wang Y."/>
            <person name="Carvalho R."/>
            <person name="Voegtly L."/>
            <person name="Shi R."/>
            <person name="Duckworth R."/>
            <person name="Johnson A."/>
            <person name="Loviza R."/>
            <person name="Walstead R."/>
            <person name="Shah Z."/>
            <person name="Kiflezghi M."/>
            <person name="Wade K."/>
            <person name="Ball S.L."/>
            <person name="Bradley K.W."/>
            <person name="Asai D.J."/>
            <person name="Bowman C.A."/>
            <person name="Russell D.A."/>
            <person name="Pope W.H."/>
            <person name="Jacobs-Sera D."/>
            <person name="Hendrix R.W."/>
            <person name="Hatfull G.F."/>
        </authorList>
    </citation>
    <scope>NUCLEOTIDE SEQUENCE</scope>
</reference>
<gene>
    <name evidence="4" type="ORF">g.46429</name>
</gene>
<sequence>MSKLRSLLKSMPHLIHTGFACGISAAAPGLAKTPQRASTGPIGPLSSPLRTMATAVNATTDRIAPPTPSKSKFKLALCQLAVGADKERNIQHARQVIDRAAGEGARLVILPEIWNSPYSNDSFPVYAEEVGGGESPSTAMLSDAAAANSIVLVGGSIPERSEGKLFNTSFVYGPKGELLGRHRKVHLFDIDIPGKIRFKESEVLTPGSDLTVIDTELGRIGVAICYDIRFPELAALYAARGCQLLVYPGAFNMTTGPAHWELLLRARAVDAQLYVAGVAPARDLSAGYHSWGHSALVDPFGRVVAAAEESEAIIHAEVDLDQIAEQRKGVPYNDQKRSDLYSLLDLTR</sequence>
<dbReference type="PANTHER" id="PTHR23088">
    <property type="entry name" value="NITRILASE-RELATED"/>
    <property type="match status" value="1"/>
</dbReference>
<evidence type="ECO:0000256" key="2">
    <source>
        <dbReference type="ARBA" id="ARBA00022801"/>
    </source>
</evidence>
<dbReference type="PROSITE" id="PS51257">
    <property type="entry name" value="PROKAR_LIPOPROTEIN"/>
    <property type="match status" value="1"/>
</dbReference>
<dbReference type="InterPro" id="IPR003010">
    <property type="entry name" value="C-N_Hydrolase"/>
</dbReference>
<dbReference type="Gene3D" id="3.60.110.10">
    <property type="entry name" value="Carbon-nitrogen hydrolase"/>
    <property type="match status" value="1"/>
</dbReference>
<feature type="domain" description="CN hydrolase" evidence="3">
    <location>
        <begin position="73"/>
        <end position="320"/>
    </location>
</feature>
<organism evidence="4">
    <name type="scientific">Auxenochlorella protothecoides</name>
    <name type="common">Green microalga</name>
    <name type="synonym">Chlorella protothecoides</name>
    <dbReference type="NCBI Taxonomy" id="3075"/>
    <lineage>
        <taxon>Eukaryota</taxon>
        <taxon>Viridiplantae</taxon>
        <taxon>Chlorophyta</taxon>
        <taxon>core chlorophytes</taxon>
        <taxon>Trebouxiophyceae</taxon>
        <taxon>Chlorellales</taxon>
        <taxon>Chlorellaceae</taxon>
        <taxon>Auxenochlorella</taxon>
    </lineage>
</organism>
<dbReference type="SUPFAM" id="SSF56317">
    <property type="entry name" value="Carbon-nitrogen hydrolase"/>
    <property type="match status" value="1"/>
</dbReference>
<evidence type="ECO:0000313" key="4">
    <source>
        <dbReference type="EMBL" id="JAT77332.1"/>
    </source>
</evidence>
<dbReference type="GO" id="GO:0006107">
    <property type="term" value="P:oxaloacetate metabolic process"/>
    <property type="evidence" value="ECO:0007669"/>
    <property type="project" value="TreeGrafter"/>
</dbReference>
<dbReference type="PANTHER" id="PTHR23088:SF30">
    <property type="entry name" value="OMEGA-AMIDASE NIT2"/>
    <property type="match status" value="1"/>
</dbReference>
<dbReference type="GO" id="GO:0006541">
    <property type="term" value="P:glutamine metabolic process"/>
    <property type="evidence" value="ECO:0007669"/>
    <property type="project" value="TreeGrafter"/>
</dbReference>
<dbReference type="CDD" id="cd07572">
    <property type="entry name" value="nit"/>
    <property type="match status" value="1"/>
</dbReference>
<dbReference type="Pfam" id="PF00795">
    <property type="entry name" value="CN_hydrolase"/>
    <property type="match status" value="1"/>
</dbReference>
<dbReference type="GO" id="GO:0005739">
    <property type="term" value="C:mitochondrion"/>
    <property type="evidence" value="ECO:0007669"/>
    <property type="project" value="TreeGrafter"/>
</dbReference>
<evidence type="ECO:0000259" key="3">
    <source>
        <dbReference type="PROSITE" id="PS50263"/>
    </source>
</evidence>
<dbReference type="InterPro" id="IPR045254">
    <property type="entry name" value="Nit1/2_C-N_Hydrolase"/>
</dbReference>